<dbReference type="FunFam" id="3.20.20.190:FF:000087">
    <property type="entry name" value="Glycerophosphodiester phosphodiesterase, putative"/>
    <property type="match status" value="1"/>
</dbReference>
<name>A0A8H6C3R0_CANAX</name>
<dbReference type="Pfam" id="PF03009">
    <property type="entry name" value="GDPD"/>
    <property type="match status" value="1"/>
</dbReference>
<reference evidence="9 10" key="1">
    <citation type="submission" date="2020-03" db="EMBL/GenBank/DDBJ databases">
        <title>FDA dAtabase for Regulatory Grade micrObial Sequences (FDA-ARGOS): Supporting development and validation of Infectious Disease Dx tests.</title>
        <authorList>
            <person name="Campos J."/>
            <person name="Goldberg B."/>
            <person name="Tallon L."/>
            <person name="Sadzewicz L."/>
            <person name="Vavikolanu K."/>
            <person name="Mehta A."/>
            <person name="Aluvathingal J."/>
            <person name="Nadendla S."/>
            <person name="Nandy P."/>
            <person name="Geyer C."/>
            <person name="Yan Y."/>
            <person name="Sichtig H."/>
        </authorList>
    </citation>
    <scope>NUCLEOTIDE SEQUENCE [LARGE SCALE GENOMIC DNA]</scope>
    <source>
        <strain evidence="9 10">FDAARGOS_656</strain>
    </source>
</reference>
<evidence type="ECO:0000256" key="1">
    <source>
        <dbReference type="ARBA" id="ARBA00004370"/>
    </source>
</evidence>
<keyword evidence="4" id="KW-0378">Hydrolase</keyword>
<evidence type="ECO:0000256" key="3">
    <source>
        <dbReference type="ARBA" id="ARBA00022692"/>
    </source>
</evidence>
<comment type="subcellular location">
    <subcellularLocation>
        <location evidence="1">Membrane</location>
    </subcellularLocation>
</comment>
<sequence>MSTSSIIPKVAYQSLNRMTSTISPVIVGHRGFKSKYPENTFLGFDKCFEAGGTVIETDLWLTKDNEIVISHDQYTKRVFVDSDGNPTNYNITETPYDPILKHLKTIEGGYPLFTFKELLQWFKKYIDTTQSNDHKLQLDIKRFNPTKITKFIVQDLLTVHDDISWWYHRIQFGIWDLNFLKYLNQSDYFQDKFGKVNKFGYDQFDIFNISVNWRDSIHYINYNFYLDESSPVDRVKIKLTGVSLIYISTWSVGFLTKFVPLLRIQNLKLYSWTVNNKLQYSYLNKVGKLANLVEYGVISDYPDVMAKYKQEDESLTETESGEMSPLIKSESKDYYNEDGDLSIDLTLQQKFYHWIFVQFNSLVGKRVTIDEQHFATKVDENQVRSININPFFQWMFQKLQKYGVF</sequence>
<dbReference type="Proteomes" id="UP000536275">
    <property type="component" value="Unassembled WGS sequence"/>
</dbReference>
<dbReference type="InterPro" id="IPR052271">
    <property type="entry name" value="GDPD-Related"/>
</dbReference>
<dbReference type="PANTHER" id="PTHR42758">
    <property type="entry name" value="PHOSPHATIDYLGLYCEROL PHOSPHOLIPASE C"/>
    <property type="match status" value="1"/>
</dbReference>
<dbReference type="PANTHER" id="PTHR42758:SF2">
    <property type="entry name" value="PHOSPHATIDYLGLYCEROL PHOSPHOLIPASE C"/>
    <property type="match status" value="1"/>
</dbReference>
<evidence type="ECO:0000256" key="2">
    <source>
        <dbReference type="ARBA" id="ARBA00007277"/>
    </source>
</evidence>
<gene>
    <name evidence="9" type="ORF">FOB64_001939</name>
</gene>
<dbReference type="PROSITE" id="PS51704">
    <property type="entry name" value="GP_PDE"/>
    <property type="match status" value="1"/>
</dbReference>
<dbReference type="GO" id="GO:0016020">
    <property type="term" value="C:membrane"/>
    <property type="evidence" value="ECO:0007669"/>
    <property type="project" value="UniProtKB-SubCell"/>
</dbReference>
<dbReference type="SUPFAM" id="SSF51695">
    <property type="entry name" value="PLC-like phosphodiesterases"/>
    <property type="match status" value="1"/>
</dbReference>
<dbReference type="CDD" id="cd08570">
    <property type="entry name" value="GDPD_YPL206cp_fungi"/>
    <property type="match status" value="1"/>
</dbReference>
<comment type="similarity">
    <text evidence="2">Belongs to the glycerophosphoryl diester phosphodiesterase family.</text>
</comment>
<keyword evidence="3" id="KW-0812">Transmembrane</keyword>
<dbReference type="Gene3D" id="3.20.20.190">
    <property type="entry name" value="Phosphatidylinositol (PI) phosphodiesterase"/>
    <property type="match status" value="1"/>
</dbReference>
<evidence type="ECO:0000313" key="9">
    <source>
        <dbReference type="EMBL" id="KAF6070869.1"/>
    </source>
</evidence>
<organism evidence="9 10">
    <name type="scientific">Candida albicans</name>
    <name type="common">Yeast</name>
    <dbReference type="NCBI Taxonomy" id="5476"/>
    <lineage>
        <taxon>Eukaryota</taxon>
        <taxon>Fungi</taxon>
        <taxon>Dikarya</taxon>
        <taxon>Ascomycota</taxon>
        <taxon>Saccharomycotina</taxon>
        <taxon>Pichiomycetes</taxon>
        <taxon>Debaryomycetaceae</taxon>
        <taxon>Candida/Lodderomyces clade</taxon>
        <taxon>Candida</taxon>
    </lineage>
</organism>
<keyword evidence="5" id="KW-1133">Transmembrane helix</keyword>
<evidence type="ECO:0000256" key="7">
    <source>
        <dbReference type="ARBA" id="ARBA00023136"/>
    </source>
</evidence>
<keyword evidence="7" id="KW-0472">Membrane</keyword>
<dbReference type="InterPro" id="IPR017946">
    <property type="entry name" value="PLC-like_Pdiesterase_TIM-brl"/>
</dbReference>
<dbReference type="GO" id="GO:0046475">
    <property type="term" value="P:glycerophospholipid catabolic process"/>
    <property type="evidence" value="ECO:0007669"/>
    <property type="project" value="TreeGrafter"/>
</dbReference>
<dbReference type="SMR" id="A0A8H6C3R0"/>
<dbReference type="AlphaFoldDB" id="A0A8H6C3R0"/>
<feature type="domain" description="GP-PDE" evidence="8">
    <location>
        <begin position="24"/>
        <end position="309"/>
    </location>
</feature>
<keyword evidence="6" id="KW-0443">Lipid metabolism</keyword>
<protein>
    <submittedName>
        <fullName evidence="9">Glycerophosphoryl diester phosphodiesterase family protein</fullName>
    </submittedName>
</protein>
<dbReference type="InterPro" id="IPR030395">
    <property type="entry name" value="GP_PDE_dom"/>
</dbReference>
<dbReference type="GO" id="GO:0034479">
    <property type="term" value="F:phosphatidylglycerol phospholipase C activity"/>
    <property type="evidence" value="ECO:0007669"/>
    <property type="project" value="TreeGrafter"/>
</dbReference>
<evidence type="ECO:0000256" key="5">
    <source>
        <dbReference type="ARBA" id="ARBA00022989"/>
    </source>
</evidence>
<evidence type="ECO:0000259" key="8">
    <source>
        <dbReference type="PROSITE" id="PS51704"/>
    </source>
</evidence>
<proteinExistence type="inferred from homology"/>
<evidence type="ECO:0000256" key="6">
    <source>
        <dbReference type="ARBA" id="ARBA00023098"/>
    </source>
</evidence>
<comment type="caution">
    <text evidence="9">The sequence shown here is derived from an EMBL/GenBank/DDBJ whole genome shotgun (WGS) entry which is preliminary data.</text>
</comment>
<evidence type="ECO:0000313" key="10">
    <source>
        <dbReference type="Proteomes" id="UP000536275"/>
    </source>
</evidence>
<evidence type="ECO:0000256" key="4">
    <source>
        <dbReference type="ARBA" id="ARBA00022801"/>
    </source>
</evidence>
<dbReference type="EMBL" id="JABWAD010000022">
    <property type="protein sequence ID" value="KAF6070869.1"/>
    <property type="molecule type" value="Genomic_DNA"/>
</dbReference>
<accession>A0A8H6C3R0</accession>
<dbReference type="GO" id="GO:0005737">
    <property type="term" value="C:cytoplasm"/>
    <property type="evidence" value="ECO:0007669"/>
    <property type="project" value="UniProtKB-ARBA"/>
</dbReference>